<dbReference type="GeneID" id="5032245"/>
<dbReference type="InParanoid" id="A0D7P6"/>
<dbReference type="Proteomes" id="UP000000600">
    <property type="component" value="Unassembled WGS sequence"/>
</dbReference>
<evidence type="ECO:0000313" key="1">
    <source>
        <dbReference type="EMBL" id="CAK79063.1"/>
    </source>
</evidence>
<dbReference type="HOGENOM" id="CLU_296384_0_0_1"/>
<proteinExistence type="predicted"/>
<accession>A0D7P6</accession>
<dbReference type="RefSeq" id="XP_001446460.1">
    <property type="nucleotide sequence ID" value="XM_001446423.1"/>
</dbReference>
<protein>
    <recommendedName>
        <fullName evidence="3">Mediator complex subunit 14</fullName>
    </recommendedName>
</protein>
<dbReference type="OMA" id="CERNIRY"/>
<dbReference type="EMBL" id="CT868319">
    <property type="protein sequence ID" value="CAK79063.1"/>
    <property type="molecule type" value="Genomic_DNA"/>
</dbReference>
<reference evidence="1 2" key="1">
    <citation type="journal article" date="2006" name="Nature">
        <title>Global trends of whole-genome duplications revealed by the ciliate Paramecium tetraurelia.</title>
        <authorList>
            <consortium name="Genoscope"/>
            <person name="Aury J.-M."/>
            <person name="Jaillon O."/>
            <person name="Duret L."/>
            <person name="Noel B."/>
            <person name="Jubin C."/>
            <person name="Porcel B.M."/>
            <person name="Segurens B."/>
            <person name="Daubin V."/>
            <person name="Anthouard V."/>
            <person name="Aiach N."/>
            <person name="Arnaiz O."/>
            <person name="Billaut A."/>
            <person name="Beisson J."/>
            <person name="Blanc I."/>
            <person name="Bouhouche K."/>
            <person name="Camara F."/>
            <person name="Duharcourt S."/>
            <person name="Guigo R."/>
            <person name="Gogendeau D."/>
            <person name="Katinka M."/>
            <person name="Keller A.-M."/>
            <person name="Kissmehl R."/>
            <person name="Klotz C."/>
            <person name="Koll F."/>
            <person name="Le Moue A."/>
            <person name="Lepere C."/>
            <person name="Malinsky S."/>
            <person name="Nowacki M."/>
            <person name="Nowak J.K."/>
            <person name="Plattner H."/>
            <person name="Poulain J."/>
            <person name="Ruiz F."/>
            <person name="Serrano V."/>
            <person name="Zagulski M."/>
            <person name="Dessen P."/>
            <person name="Betermier M."/>
            <person name="Weissenbach J."/>
            <person name="Scarpelli C."/>
            <person name="Schachter V."/>
            <person name="Sperling L."/>
            <person name="Meyer E."/>
            <person name="Cohen J."/>
            <person name="Wincker P."/>
        </authorList>
    </citation>
    <scope>NUCLEOTIDE SEQUENCE [LARGE SCALE GENOMIC DNA]</scope>
    <source>
        <strain evidence="1 2">Stock d4-2</strain>
    </source>
</reference>
<sequence length="1028" mass="122987">MKLVKPPLQVKEKQWDNRFYLGKLSDHEIKKQFMIKKKSVRRPTSTNKIVVDEKPQAIRLYELQLLWEQFRIPQFHRAYFLQYNEKDLDAILRETAEIKIKQSIVQKLMSLIKGRERCLNYLKTETFEEHKFSELLFHLRILTVNVIEQFKKWRDSLNRCVRWRIDEIDYLVKLRTDIDFLKEYYQDYQRDPFMLWLYKLGKFDAVHSNYHQLQKDMMKRIRDCEILLIENDYFDMQTNILSRKEAQLINKYLRESTIQMEDQLKSQELKPFSPNIKQTKTVQIQDNLTIVPQIVRNKDQFINLLNQVKNDSDIESSFPMRDNLFEIIDFQDCHILAFMQHQKIKGICISQSDQSEQYRKVIIEQIKLESLQLFPQFIQQLTNYLIGNEITIKLVHYMQNEKLIDCEYLKVALKQEGFRWKQQTNDCERNIRYTIYYKKKEYQNQIMNQFKFNFHVHSTKLNQLMQLVYNNIHESTDIAQKFKRYADSRKFEHNPPQIKLKPHVCDDRIILLDLKIKLPAFKTEVRNEYKYYRIIQEPEISNISFIEIDGQIIYALSLLDNDYNILISKDQINHETIQISQFQPTQEDLSIPMFCYNDEIADIFNHHIKLQFEHFMVINRKPNTQQQSIEIKPETFYFSILYEGHIINSFKIQHHHLIKFKPFKSQLKISEDVNIDTSKFILPCFPLIQKTLESEPLKVIIKNYECICALDNYASARKWVIYTIVGCQESQFKDVLESLITQLTIIDPNIQEVGIDFYHEMVNGEYTVNKNVQKQLTSLGFKWKIQINEANEHTRFTKYLLKLQRETQVVDNLVVQYFCTQDFADVNVQPLIQQFSIFYQTLTQSQLVVKRNNLIPFSKYYNKDIPPELQTDQMLETRISQILQNCKYGTKNNIDYIIFNVSVTINMKNQVITSNKHPELGTIYFIQLFDIVLCFYQLEKEINTERIASLIQQSTSDENEQQGSLGVEFSQYSKAGSNYSMEINLTMEKRIAIEMQDFKTISKPYFIGLIEPNWYEKHNQMIASMIIL</sequence>
<keyword evidence="2" id="KW-1185">Reference proteome</keyword>
<name>A0D7P6_PARTE</name>
<evidence type="ECO:0008006" key="3">
    <source>
        <dbReference type="Google" id="ProtNLM"/>
    </source>
</evidence>
<dbReference type="KEGG" id="ptm:GSPATT00014030001"/>
<organism evidence="1 2">
    <name type="scientific">Paramecium tetraurelia</name>
    <dbReference type="NCBI Taxonomy" id="5888"/>
    <lineage>
        <taxon>Eukaryota</taxon>
        <taxon>Sar</taxon>
        <taxon>Alveolata</taxon>
        <taxon>Ciliophora</taxon>
        <taxon>Intramacronucleata</taxon>
        <taxon>Oligohymenophorea</taxon>
        <taxon>Peniculida</taxon>
        <taxon>Parameciidae</taxon>
        <taxon>Paramecium</taxon>
    </lineage>
</organism>
<gene>
    <name evidence="1" type="ORF">GSPATT00014030001</name>
</gene>
<dbReference type="AlphaFoldDB" id="A0D7P6"/>
<evidence type="ECO:0000313" key="2">
    <source>
        <dbReference type="Proteomes" id="UP000000600"/>
    </source>
</evidence>
<dbReference type="OrthoDB" id="287006at2759"/>